<dbReference type="SMART" id="SM00363">
    <property type="entry name" value="S4"/>
    <property type="match status" value="1"/>
</dbReference>
<evidence type="ECO:0000256" key="10">
    <source>
        <dbReference type="HAMAP-Rule" id="MF_02007"/>
    </source>
</evidence>
<comment type="catalytic activity">
    <reaction evidence="9 10">
        <text>tRNA(Tyr) + L-tyrosine + ATP = L-tyrosyl-tRNA(Tyr) + AMP + diphosphate + H(+)</text>
        <dbReference type="Rhea" id="RHEA:10220"/>
        <dbReference type="Rhea" id="RHEA-COMP:9706"/>
        <dbReference type="Rhea" id="RHEA-COMP:9707"/>
        <dbReference type="ChEBI" id="CHEBI:15378"/>
        <dbReference type="ChEBI" id="CHEBI:30616"/>
        <dbReference type="ChEBI" id="CHEBI:33019"/>
        <dbReference type="ChEBI" id="CHEBI:58315"/>
        <dbReference type="ChEBI" id="CHEBI:78442"/>
        <dbReference type="ChEBI" id="CHEBI:78536"/>
        <dbReference type="ChEBI" id="CHEBI:456215"/>
        <dbReference type="EC" id="6.1.1.1"/>
    </reaction>
</comment>
<keyword evidence="5 10" id="KW-0067">ATP-binding</keyword>
<dbReference type="GO" id="GO:0003723">
    <property type="term" value="F:RNA binding"/>
    <property type="evidence" value="ECO:0007669"/>
    <property type="project" value="UniProtKB-KW"/>
</dbReference>
<dbReference type="Pfam" id="PF01479">
    <property type="entry name" value="S4"/>
    <property type="match status" value="1"/>
</dbReference>
<keyword evidence="7 10" id="KW-0648">Protein biosynthesis</keyword>
<evidence type="ECO:0000256" key="2">
    <source>
        <dbReference type="ARBA" id="ARBA00022490"/>
    </source>
</evidence>
<evidence type="ECO:0000256" key="1">
    <source>
        <dbReference type="ARBA" id="ARBA00011738"/>
    </source>
</evidence>
<dbReference type="FunFam" id="1.10.240.10:FF:000006">
    <property type="entry name" value="Tyrosine--tRNA ligase"/>
    <property type="match status" value="1"/>
</dbReference>
<evidence type="ECO:0000256" key="4">
    <source>
        <dbReference type="ARBA" id="ARBA00022741"/>
    </source>
</evidence>
<dbReference type="InterPro" id="IPR001412">
    <property type="entry name" value="aa-tRNA-synth_I_CS"/>
</dbReference>
<gene>
    <name evidence="13" type="primary">tyrS2</name>
    <name evidence="10" type="synonym">tyrS</name>
    <name evidence="13" type="ORF">MoryE10_02710</name>
</gene>
<proteinExistence type="inferred from homology"/>
<keyword evidence="2 10" id="KW-0963">Cytoplasm</keyword>
<feature type="short sequence motif" description="'KMSKS' region" evidence="10">
    <location>
        <begin position="224"/>
        <end position="228"/>
    </location>
</feature>
<accession>A0A8D4VKX6</accession>
<keyword evidence="6 11" id="KW-0694">RNA-binding</keyword>
<feature type="binding site" evidence="10">
    <location>
        <position position="227"/>
    </location>
    <ligand>
        <name>ATP</name>
        <dbReference type="ChEBI" id="CHEBI:30616"/>
    </ligand>
</feature>
<dbReference type="PROSITE" id="PS50889">
    <property type="entry name" value="S4"/>
    <property type="match status" value="1"/>
</dbReference>
<keyword evidence="3 10" id="KW-0436">Ligase</keyword>
<dbReference type="PANTHER" id="PTHR11766">
    <property type="entry name" value="TYROSYL-TRNA SYNTHETASE"/>
    <property type="match status" value="1"/>
</dbReference>
<dbReference type="AlphaFoldDB" id="A0A8D4VKX6"/>
<evidence type="ECO:0000259" key="12">
    <source>
        <dbReference type="SMART" id="SM00363"/>
    </source>
</evidence>
<evidence type="ECO:0000256" key="8">
    <source>
        <dbReference type="ARBA" id="ARBA00023146"/>
    </source>
</evidence>
<dbReference type="KEGG" id="moz:MoryE10_02710"/>
<dbReference type="Pfam" id="PF00579">
    <property type="entry name" value="tRNA-synt_1b"/>
    <property type="match status" value="1"/>
</dbReference>
<dbReference type="NCBIfam" id="TIGR00234">
    <property type="entry name" value="tyrS"/>
    <property type="match status" value="1"/>
</dbReference>
<evidence type="ECO:0000256" key="7">
    <source>
        <dbReference type="ARBA" id="ARBA00022917"/>
    </source>
</evidence>
<dbReference type="FunFam" id="3.10.290.10:FF:000022">
    <property type="entry name" value="Tyrosine--tRNA ligase"/>
    <property type="match status" value="1"/>
</dbReference>
<organism evidence="13 14">
    <name type="scientific">Methylogaea oryzae</name>
    <dbReference type="NCBI Taxonomy" id="1295382"/>
    <lineage>
        <taxon>Bacteria</taxon>
        <taxon>Pseudomonadati</taxon>
        <taxon>Pseudomonadota</taxon>
        <taxon>Gammaproteobacteria</taxon>
        <taxon>Methylococcales</taxon>
        <taxon>Methylococcaceae</taxon>
        <taxon>Methylogaea</taxon>
    </lineage>
</organism>
<feature type="short sequence motif" description="'HIGH' region" evidence="10">
    <location>
        <begin position="40"/>
        <end position="49"/>
    </location>
</feature>
<feature type="domain" description="RNA-binding S4" evidence="12">
    <location>
        <begin position="335"/>
        <end position="393"/>
    </location>
</feature>
<evidence type="ECO:0000256" key="6">
    <source>
        <dbReference type="ARBA" id="ARBA00022884"/>
    </source>
</evidence>
<evidence type="ECO:0000256" key="5">
    <source>
        <dbReference type="ARBA" id="ARBA00022840"/>
    </source>
</evidence>
<dbReference type="CDD" id="cd00805">
    <property type="entry name" value="TyrRS_core"/>
    <property type="match status" value="1"/>
</dbReference>
<dbReference type="InterPro" id="IPR024108">
    <property type="entry name" value="Tyr-tRNA-ligase_bac_2"/>
</dbReference>
<dbReference type="InterPro" id="IPR024088">
    <property type="entry name" value="Tyr-tRNA-ligase_bac-type"/>
</dbReference>
<keyword evidence="14" id="KW-1185">Reference proteome</keyword>
<evidence type="ECO:0000256" key="3">
    <source>
        <dbReference type="ARBA" id="ARBA00022598"/>
    </source>
</evidence>
<keyword evidence="8 10" id="KW-0030">Aminoacyl-tRNA synthetase</keyword>
<dbReference type="HAMAP" id="MF_02007">
    <property type="entry name" value="Tyr_tRNA_synth_type2"/>
    <property type="match status" value="1"/>
</dbReference>
<comment type="similarity">
    <text evidence="10">Belongs to the class-I aminoacyl-tRNA synthetase family. TyrS type 2 subfamily.</text>
</comment>
<dbReference type="EMBL" id="AP019782">
    <property type="protein sequence ID" value="BBL69665.1"/>
    <property type="molecule type" value="Genomic_DNA"/>
</dbReference>
<dbReference type="GO" id="GO:0004831">
    <property type="term" value="F:tyrosine-tRNA ligase activity"/>
    <property type="evidence" value="ECO:0007669"/>
    <property type="project" value="UniProtKB-UniRule"/>
</dbReference>
<dbReference type="InterPro" id="IPR002942">
    <property type="entry name" value="S4_RNA-bd"/>
</dbReference>
<comment type="function">
    <text evidence="10">Catalyzes the attachment of tyrosine to tRNA(Tyr) in a two-step reaction: tyrosine is first activated by ATP to form Tyr-AMP and then transferred to the acceptor end of tRNA(Tyr).</text>
</comment>
<dbReference type="InterPro" id="IPR002307">
    <property type="entry name" value="Tyr-tRNA-ligase"/>
</dbReference>
<reference evidence="13" key="1">
    <citation type="submission" date="2019-06" db="EMBL/GenBank/DDBJ databases">
        <title>Complete genome sequence of Methylogaea oryzae strain JCM16910.</title>
        <authorList>
            <person name="Asakawa S."/>
        </authorList>
    </citation>
    <scope>NUCLEOTIDE SEQUENCE</scope>
    <source>
        <strain evidence="13">E10</strain>
    </source>
</reference>
<sequence length="399" mass="44454">MDQQVVELIRRGTEEILPEQELWERLAQKKPLRVKAGFDPTAPDLHLGHTVLLNKLKQFQDLGHEAIFLIGDFTGMIGDPTGKSVTRKPLTRDEVIENAKTYEEQIFKVLDPAKTLVMFNSSWMSAMSPVELIQLAAKQTVARMLERDDFNKRYKGGQPIAIHEFLYPLIQGYDSVALRADVELGGTDQKFNLLMGRQLQEAHGQKPQVVVTMPLLEGLDGVNKMSKSLGNYVAIADAPGEMFGKLMSISDVLMWRYYELLSFSTTQQIAAWRKACDEGANPRDAKVRLAQEIVERFHGAAAAADALAEFEARFKQGLMPEQIEEVTVVAPVDGYALVNLLKDAGLTASTSEAIRMINQGAVRIDGERVEDAKLRLAGGSRHVYQVGKRKFLKIVVEST</sequence>
<evidence type="ECO:0000256" key="9">
    <source>
        <dbReference type="ARBA" id="ARBA00048248"/>
    </source>
</evidence>
<evidence type="ECO:0000313" key="13">
    <source>
        <dbReference type="EMBL" id="BBL69665.1"/>
    </source>
</evidence>
<dbReference type="CDD" id="cd00165">
    <property type="entry name" value="S4"/>
    <property type="match status" value="1"/>
</dbReference>
<evidence type="ECO:0000256" key="11">
    <source>
        <dbReference type="PROSITE-ProRule" id="PRU00182"/>
    </source>
</evidence>
<comment type="subunit">
    <text evidence="1 10">Homodimer.</text>
</comment>
<dbReference type="PROSITE" id="PS00178">
    <property type="entry name" value="AA_TRNA_LIGASE_I"/>
    <property type="match status" value="1"/>
</dbReference>
<comment type="subcellular location">
    <subcellularLocation>
        <location evidence="10">Cytoplasm</location>
    </subcellularLocation>
</comment>
<dbReference type="EC" id="6.1.1.1" evidence="10"/>
<keyword evidence="4 10" id="KW-0547">Nucleotide-binding</keyword>
<dbReference type="GO" id="GO:0005524">
    <property type="term" value="F:ATP binding"/>
    <property type="evidence" value="ECO:0007669"/>
    <property type="project" value="UniProtKB-UniRule"/>
</dbReference>
<dbReference type="InterPro" id="IPR002305">
    <property type="entry name" value="aa-tRNA-synth_Ic"/>
</dbReference>
<name>A0A8D4VKX6_9GAMM</name>
<dbReference type="Proteomes" id="UP000824988">
    <property type="component" value="Chromosome"/>
</dbReference>
<protein>
    <recommendedName>
        <fullName evidence="10">Tyrosine--tRNA ligase</fullName>
        <ecNumber evidence="10">6.1.1.1</ecNumber>
    </recommendedName>
    <alternativeName>
        <fullName evidence="10">Tyrosyl-tRNA synthetase</fullName>
        <shortName evidence="10">TyrRS</shortName>
    </alternativeName>
</protein>
<dbReference type="GO" id="GO:0006437">
    <property type="term" value="P:tyrosyl-tRNA aminoacylation"/>
    <property type="evidence" value="ECO:0007669"/>
    <property type="project" value="UniProtKB-UniRule"/>
</dbReference>
<evidence type="ECO:0000313" key="14">
    <source>
        <dbReference type="Proteomes" id="UP000824988"/>
    </source>
</evidence>
<dbReference type="GO" id="GO:0005829">
    <property type="term" value="C:cytosol"/>
    <property type="evidence" value="ECO:0007669"/>
    <property type="project" value="TreeGrafter"/>
</dbReference>
<dbReference type="RefSeq" id="WP_221047994.1">
    <property type="nucleotide sequence ID" value="NZ_AP019782.1"/>
</dbReference>
<dbReference type="FunFam" id="3.40.50.620:FF:000061">
    <property type="entry name" value="Tyrosine--tRNA ligase"/>
    <property type="match status" value="1"/>
</dbReference>
<dbReference type="PANTHER" id="PTHR11766:SF1">
    <property type="entry name" value="TYROSINE--TRNA LIGASE"/>
    <property type="match status" value="1"/>
</dbReference>